<dbReference type="EMBL" id="BRPK01000001">
    <property type="protein sequence ID" value="GLB34175.1"/>
    <property type="molecule type" value="Genomic_DNA"/>
</dbReference>
<keyword evidence="2" id="KW-1185">Reference proteome</keyword>
<reference evidence="1" key="1">
    <citation type="submission" date="2022-07" db="EMBL/GenBank/DDBJ databases">
        <title>The genome of Lyophyllum shimeji provides insight into the initial evolution of ectomycorrhizal fungal genome.</title>
        <authorList>
            <person name="Kobayashi Y."/>
            <person name="Shibata T."/>
            <person name="Hirakawa H."/>
            <person name="Shigenobu S."/>
            <person name="Nishiyama T."/>
            <person name="Yamada A."/>
            <person name="Hasebe M."/>
            <person name="Kawaguchi M."/>
        </authorList>
    </citation>
    <scope>NUCLEOTIDE SEQUENCE</scope>
    <source>
        <strain evidence="1">AT787</strain>
    </source>
</reference>
<protein>
    <submittedName>
        <fullName evidence="1">Uncharacterized protein</fullName>
    </submittedName>
</protein>
<accession>A0A9P3PDS7</accession>
<name>A0A9P3PDS7_LYOSH</name>
<gene>
    <name evidence="1" type="ORF">LshimejAT787_0110590</name>
</gene>
<proteinExistence type="predicted"/>
<sequence>MPLTGRSSRHWFEQSCQVRSESTAFVVGEGLGERGESMEPSTAVHGGMAHAHLRVGKSAKARSITFERHTWTTNAVWSGNFSRCARGHHTTGDPFVRIRRPGG</sequence>
<evidence type="ECO:0000313" key="1">
    <source>
        <dbReference type="EMBL" id="GLB34175.1"/>
    </source>
</evidence>
<comment type="caution">
    <text evidence="1">The sequence shown here is derived from an EMBL/GenBank/DDBJ whole genome shotgun (WGS) entry which is preliminary data.</text>
</comment>
<evidence type="ECO:0000313" key="2">
    <source>
        <dbReference type="Proteomes" id="UP001063166"/>
    </source>
</evidence>
<dbReference type="Proteomes" id="UP001063166">
    <property type="component" value="Unassembled WGS sequence"/>
</dbReference>
<dbReference type="AlphaFoldDB" id="A0A9P3PDS7"/>
<organism evidence="1 2">
    <name type="scientific">Lyophyllum shimeji</name>
    <name type="common">Hon-shimeji</name>
    <name type="synonym">Tricholoma shimeji</name>
    <dbReference type="NCBI Taxonomy" id="47721"/>
    <lineage>
        <taxon>Eukaryota</taxon>
        <taxon>Fungi</taxon>
        <taxon>Dikarya</taxon>
        <taxon>Basidiomycota</taxon>
        <taxon>Agaricomycotina</taxon>
        <taxon>Agaricomycetes</taxon>
        <taxon>Agaricomycetidae</taxon>
        <taxon>Agaricales</taxon>
        <taxon>Tricholomatineae</taxon>
        <taxon>Lyophyllaceae</taxon>
        <taxon>Lyophyllum</taxon>
    </lineage>
</organism>